<dbReference type="Proteomes" id="UP000054937">
    <property type="component" value="Unassembled WGS sequence"/>
</dbReference>
<name>A0A0V0QZT8_PSEPJ</name>
<protein>
    <submittedName>
        <fullName evidence="5">p-loop containing nucleoside triphosphate hydrolase</fullName>
    </submittedName>
</protein>
<evidence type="ECO:0000256" key="2">
    <source>
        <dbReference type="ARBA" id="ARBA00022741"/>
    </source>
</evidence>
<keyword evidence="3 4" id="KW-0418">Kinase</keyword>
<dbReference type="CDD" id="cd22979">
    <property type="entry name" value="DD_AK8"/>
    <property type="match status" value="1"/>
</dbReference>
<dbReference type="GO" id="GO:0005524">
    <property type="term" value="F:ATP binding"/>
    <property type="evidence" value="ECO:0007669"/>
    <property type="project" value="InterPro"/>
</dbReference>
<evidence type="ECO:0000313" key="6">
    <source>
        <dbReference type="Proteomes" id="UP000054937"/>
    </source>
</evidence>
<dbReference type="InterPro" id="IPR000850">
    <property type="entry name" value="Adenylat/UMP-CMP_kin"/>
</dbReference>
<dbReference type="EMBL" id="LDAU01000083">
    <property type="protein sequence ID" value="KRX07413.1"/>
    <property type="molecule type" value="Genomic_DNA"/>
</dbReference>
<dbReference type="Pfam" id="PF00406">
    <property type="entry name" value="ADK"/>
    <property type="match status" value="2"/>
</dbReference>
<keyword evidence="5" id="KW-0378">Hydrolase</keyword>
<accession>A0A0V0QZT8</accession>
<dbReference type="OMA" id="DCIRRGW"/>
<proteinExistence type="inferred from homology"/>
<evidence type="ECO:0000256" key="4">
    <source>
        <dbReference type="RuleBase" id="RU003330"/>
    </source>
</evidence>
<keyword evidence="6" id="KW-1185">Reference proteome</keyword>
<comment type="similarity">
    <text evidence="4">Belongs to the adenylate kinase family.</text>
</comment>
<evidence type="ECO:0000313" key="5">
    <source>
        <dbReference type="EMBL" id="KRX07413.1"/>
    </source>
</evidence>
<dbReference type="CDD" id="cd01428">
    <property type="entry name" value="ADK"/>
    <property type="match status" value="1"/>
</dbReference>
<keyword evidence="2" id="KW-0547">Nucleotide-binding</keyword>
<dbReference type="OrthoDB" id="522106at2759"/>
<evidence type="ECO:0000256" key="1">
    <source>
        <dbReference type="ARBA" id="ARBA00022679"/>
    </source>
</evidence>
<dbReference type="InParanoid" id="A0A0V0QZT8"/>
<dbReference type="GO" id="GO:0006139">
    <property type="term" value="P:nucleobase-containing compound metabolic process"/>
    <property type="evidence" value="ECO:0007669"/>
    <property type="project" value="InterPro"/>
</dbReference>
<dbReference type="PANTHER" id="PTHR23359">
    <property type="entry name" value="NUCLEOTIDE KINASE"/>
    <property type="match status" value="1"/>
</dbReference>
<dbReference type="Gene3D" id="3.40.50.300">
    <property type="entry name" value="P-loop containing nucleotide triphosphate hydrolases"/>
    <property type="match status" value="2"/>
</dbReference>
<organism evidence="5 6">
    <name type="scientific">Pseudocohnilembus persalinus</name>
    <name type="common">Ciliate</name>
    <dbReference type="NCBI Taxonomy" id="266149"/>
    <lineage>
        <taxon>Eukaryota</taxon>
        <taxon>Sar</taxon>
        <taxon>Alveolata</taxon>
        <taxon>Ciliophora</taxon>
        <taxon>Intramacronucleata</taxon>
        <taxon>Oligohymenophorea</taxon>
        <taxon>Scuticociliatia</taxon>
        <taxon>Philasterida</taxon>
        <taxon>Pseudocohnilembidae</taxon>
        <taxon>Pseudocohnilembus</taxon>
    </lineage>
</organism>
<dbReference type="GO" id="GO:0019205">
    <property type="term" value="F:nucleobase-containing compound kinase activity"/>
    <property type="evidence" value="ECO:0007669"/>
    <property type="project" value="InterPro"/>
</dbReference>
<reference evidence="5 6" key="1">
    <citation type="journal article" date="2015" name="Sci. Rep.">
        <title>Genome of the facultative scuticociliatosis pathogen Pseudocohnilembus persalinus provides insight into its virulence through horizontal gene transfer.</title>
        <authorList>
            <person name="Xiong J."/>
            <person name="Wang G."/>
            <person name="Cheng J."/>
            <person name="Tian M."/>
            <person name="Pan X."/>
            <person name="Warren A."/>
            <person name="Jiang C."/>
            <person name="Yuan D."/>
            <person name="Miao W."/>
        </authorList>
    </citation>
    <scope>NUCLEOTIDE SEQUENCE [LARGE SCALE GENOMIC DNA]</scope>
    <source>
        <strain evidence="5">36N120E</strain>
    </source>
</reference>
<dbReference type="InterPro" id="IPR027417">
    <property type="entry name" value="P-loop_NTPase"/>
</dbReference>
<evidence type="ECO:0000256" key="3">
    <source>
        <dbReference type="ARBA" id="ARBA00022777"/>
    </source>
</evidence>
<dbReference type="Gene3D" id="1.20.890.10">
    <property type="entry name" value="cAMP-dependent protein kinase regulatory subunit, dimerization-anchoring domain"/>
    <property type="match status" value="1"/>
</dbReference>
<dbReference type="SUPFAM" id="SSF47391">
    <property type="entry name" value="Dimerization-anchoring domain of cAMP-dependent PK regulatory subunit"/>
    <property type="match status" value="1"/>
</dbReference>
<dbReference type="SUPFAM" id="SSF52540">
    <property type="entry name" value="P-loop containing nucleoside triphosphate hydrolases"/>
    <property type="match status" value="2"/>
</dbReference>
<gene>
    <name evidence="5" type="ORF">PPERSA_03246</name>
</gene>
<dbReference type="PRINTS" id="PR00094">
    <property type="entry name" value="ADENYLTKNASE"/>
</dbReference>
<sequence>MDKTQKLQYQRDVEQYLEQQQVYTIFEDLMKQLIIKRPENPIDFLISELQQEPSKKIFIVGPPNSKVRELSLQLANHLKYTCVSVGDLLKREMSKKTNLGWQIEKSLQKFQYVTDDIVIQIVEQRIKELQAEHKNYILEGFPKTRVQGLTLQKMGIIPDSFIIYNVNEDQIQKDVLRKIENNEDGNYDNIPQAQQKQSAENYALEYNLNIKQVKEIYHNNYFAIDGDKENIESQMEDMAKLVKFKIDNKQARRAQKIVVTGPPGSGRTTLAKQLAQKYEFVYISTRELIADQIQKNTEVGKLALEKFREGELVPQDIINGLVNARIQQVDCDLQGYVLDGYPKSADQLECLRDSLKITPTLIVVLECPDTTCLQRISSQQIDPVTGIIYDRNNIPSDISIKQRLTKPPNQNVQQLQNRNKAYKDLLKKLEMNQDYTPVIFKTDAGDNVTPQNILENVSIKLEKALANF</sequence>
<keyword evidence="1 4" id="KW-0808">Transferase</keyword>
<comment type="caution">
    <text evidence="5">The sequence shown here is derived from an EMBL/GenBank/DDBJ whole genome shotgun (WGS) entry which is preliminary data.</text>
</comment>
<dbReference type="AlphaFoldDB" id="A0A0V0QZT8"/>
<dbReference type="GO" id="GO:0016787">
    <property type="term" value="F:hydrolase activity"/>
    <property type="evidence" value="ECO:0007669"/>
    <property type="project" value="UniProtKB-KW"/>
</dbReference>